<reference evidence="1" key="1">
    <citation type="journal article" date="2020" name="New Phytol.">
        <title>Comparative genomics reveals dynamic genome evolution in host specialist ectomycorrhizal fungi.</title>
        <authorList>
            <person name="Lofgren L.A."/>
            <person name="Nguyen N.H."/>
            <person name="Vilgalys R."/>
            <person name="Ruytinx J."/>
            <person name="Liao H.L."/>
            <person name="Branco S."/>
            <person name="Kuo A."/>
            <person name="LaButti K."/>
            <person name="Lipzen A."/>
            <person name="Andreopoulos W."/>
            <person name="Pangilinan J."/>
            <person name="Riley R."/>
            <person name="Hundley H."/>
            <person name="Na H."/>
            <person name="Barry K."/>
            <person name="Grigoriev I.V."/>
            <person name="Stajich J.E."/>
            <person name="Kennedy P.G."/>
        </authorList>
    </citation>
    <scope>NUCLEOTIDE SEQUENCE</scope>
    <source>
        <strain evidence="1">MN1</strain>
    </source>
</reference>
<dbReference type="OrthoDB" id="432412at2759"/>
<accession>A0A9P7JHM7</accession>
<dbReference type="EMBL" id="JABBWG010000005">
    <property type="protein sequence ID" value="KAG1822987.1"/>
    <property type="molecule type" value="Genomic_DNA"/>
</dbReference>
<protein>
    <submittedName>
        <fullName evidence="1">Uncharacterized protein</fullName>
    </submittedName>
</protein>
<dbReference type="Proteomes" id="UP000807769">
    <property type="component" value="Unassembled WGS sequence"/>
</dbReference>
<dbReference type="GeneID" id="64624324"/>
<comment type="caution">
    <text evidence="1">The sequence shown here is derived from an EMBL/GenBank/DDBJ whole genome shotgun (WGS) entry which is preliminary data.</text>
</comment>
<sequence length="58" mass="6983">MQWLALRVRFVKPIDFAIDEHRQGWSEFQKVGEVVEEMRRWGKEKYMPEMGIGGSVWK</sequence>
<proteinExistence type="predicted"/>
<evidence type="ECO:0000313" key="2">
    <source>
        <dbReference type="Proteomes" id="UP000807769"/>
    </source>
</evidence>
<dbReference type="AlphaFoldDB" id="A0A9P7JHM7"/>
<organism evidence="1 2">
    <name type="scientific">Suillus subaureus</name>
    <dbReference type="NCBI Taxonomy" id="48587"/>
    <lineage>
        <taxon>Eukaryota</taxon>
        <taxon>Fungi</taxon>
        <taxon>Dikarya</taxon>
        <taxon>Basidiomycota</taxon>
        <taxon>Agaricomycotina</taxon>
        <taxon>Agaricomycetes</taxon>
        <taxon>Agaricomycetidae</taxon>
        <taxon>Boletales</taxon>
        <taxon>Suillineae</taxon>
        <taxon>Suillaceae</taxon>
        <taxon>Suillus</taxon>
    </lineage>
</organism>
<dbReference type="RefSeq" id="XP_041197393.1">
    <property type="nucleotide sequence ID" value="XM_041330307.1"/>
</dbReference>
<evidence type="ECO:0000313" key="1">
    <source>
        <dbReference type="EMBL" id="KAG1822987.1"/>
    </source>
</evidence>
<keyword evidence="2" id="KW-1185">Reference proteome</keyword>
<name>A0A9P7JHM7_9AGAM</name>
<gene>
    <name evidence="1" type="ORF">BJ212DRAFT_1262971</name>
</gene>